<dbReference type="PANTHER" id="PTHR11584">
    <property type="entry name" value="SERINE/THREONINE PROTEIN KINASE"/>
    <property type="match status" value="1"/>
</dbReference>
<dbReference type="InterPro" id="IPR000719">
    <property type="entry name" value="Prot_kinase_dom"/>
</dbReference>
<reference evidence="8" key="1">
    <citation type="submission" date="2022-11" db="UniProtKB">
        <authorList>
            <consortium name="WormBaseParasite"/>
        </authorList>
    </citation>
    <scope>IDENTIFICATION</scope>
</reference>
<evidence type="ECO:0000313" key="7">
    <source>
        <dbReference type="Proteomes" id="UP000887566"/>
    </source>
</evidence>
<name>A0A914VFB7_9BILA</name>
<keyword evidence="5" id="KW-0067">ATP-binding</keyword>
<dbReference type="PROSITE" id="PS00108">
    <property type="entry name" value="PROTEIN_KINASE_ST"/>
    <property type="match status" value="1"/>
</dbReference>
<evidence type="ECO:0000256" key="1">
    <source>
        <dbReference type="ARBA" id="ARBA00022527"/>
    </source>
</evidence>
<dbReference type="WBParaSite" id="PSAMB.scaffold190size67226.g3233.t1">
    <property type="protein sequence ID" value="PSAMB.scaffold190size67226.g3233.t1"/>
    <property type="gene ID" value="PSAMB.scaffold190size67226.g3233"/>
</dbReference>
<accession>A0A914VFB7</accession>
<dbReference type="Gene3D" id="1.10.510.10">
    <property type="entry name" value="Transferase(Phosphotransferase) domain 1"/>
    <property type="match status" value="1"/>
</dbReference>
<keyword evidence="3" id="KW-0547">Nucleotide-binding</keyword>
<dbReference type="InterPro" id="IPR008271">
    <property type="entry name" value="Ser/Thr_kinase_AS"/>
</dbReference>
<dbReference type="PROSITE" id="PS50011">
    <property type="entry name" value="PROTEIN_KINASE_DOM"/>
    <property type="match status" value="1"/>
</dbReference>
<dbReference type="Pfam" id="PF00069">
    <property type="entry name" value="Pkinase"/>
    <property type="match status" value="1"/>
</dbReference>
<keyword evidence="1" id="KW-0723">Serine/threonine-protein kinase</keyword>
<dbReference type="SMART" id="SM00220">
    <property type="entry name" value="S_TKc"/>
    <property type="match status" value="1"/>
</dbReference>
<dbReference type="GO" id="GO:0004674">
    <property type="term" value="F:protein serine/threonine kinase activity"/>
    <property type="evidence" value="ECO:0007669"/>
    <property type="project" value="UniProtKB-KW"/>
</dbReference>
<sequence length="365" mass="41679">MSDSVDIARHNGYEHSSMYGSPTTGPWDCPCTGRTAHSCQMKTFSPPASLVNGFYPHMSLFQWFSDLEEYHHQQSWSPPESYMKLEVLGQGTFGTVFRCYDRKANREFVSKETNARSATYSEVARNEIDTLKCLNHPNVIEYYGSFVGDKIIIVHLEYLKGGSLLQKMQQSGPILEKDAVNYLWQIVDGLAYIHTQGIVHTDLKCDNILLDDFENAKIADFGSAVKKSTRDGSEFFCSSDAQLGISLYWSSPEIINQEEFNQSTDIWSLGCLIVEMLTSNPPYWHLFETEFLASVEARILTYDSFRLIPNGSAAMKLYLSFLLDENKQKRLANGTEAREKLKQIFSLYLACFYHRLFGFQDEGYQ</sequence>
<dbReference type="AlphaFoldDB" id="A0A914VFB7"/>
<proteinExistence type="predicted"/>
<evidence type="ECO:0000256" key="3">
    <source>
        <dbReference type="ARBA" id="ARBA00022741"/>
    </source>
</evidence>
<dbReference type="PANTHER" id="PTHR11584:SF369">
    <property type="entry name" value="MITOGEN-ACTIVATED PROTEIN KINASE KINASE KINASE 19-RELATED"/>
    <property type="match status" value="1"/>
</dbReference>
<dbReference type="Proteomes" id="UP000887566">
    <property type="component" value="Unplaced"/>
</dbReference>
<dbReference type="SUPFAM" id="SSF56112">
    <property type="entry name" value="Protein kinase-like (PK-like)"/>
    <property type="match status" value="1"/>
</dbReference>
<keyword evidence="2" id="KW-0808">Transferase</keyword>
<dbReference type="InterPro" id="IPR011009">
    <property type="entry name" value="Kinase-like_dom_sf"/>
</dbReference>
<evidence type="ECO:0000256" key="4">
    <source>
        <dbReference type="ARBA" id="ARBA00022777"/>
    </source>
</evidence>
<feature type="domain" description="Protein kinase" evidence="6">
    <location>
        <begin position="82"/>
        <end position="357"/>
    </location>
</feature>
<evidence type="ECO:0000256" key="2">
    <source>
        <dbReference type="ARBA" id="ARBA00022679"/>
    </source>
</evidence>
<protein>
    <submittedName>
        <fullName evidence="8">Protein kinase domain-containing protein</fullName>
    </submittedName>
</protein>
<evidence type="ECO:0000256" key="5">
    <source>
        <dbReference type="ARBA" id="ARBA00022840"/>
    </source>
</evidence>
<dbReference type="GO" id="GO:0005524">
    <property type="term" value="F:ATP binding"/>
    <property type="evidence" value="ECO:0007669"/>
    <property type="project" value="UniProtKB-KW"/>
</dbReference>
<evidence type="ECO:0000259" key="6">
    <source>
        <dbReference type="PROSITE" id="PS50011"/>
    </source>
</evidence>
<organism evidence="7 8">
    <name type="scientific">Plectus sambesii</name>
    <dbReference type="NCBI Taxonomy" id="2011161"/>
    <lineage>
        <taxon>Eukaryota</taxon>
        <taxon>Metazoa</taxon>
        <taxon>Ecdysozoa</taxon>
        <taxon>Nematoda</taxon>
        <taxon>Chromadorea</taxon>
        <taxon>Plectida</taxon>
        <taxon>Plectina</taxon>
        <taxon>Plectoidea</taxon>
        <taxon>Plectidae</taxon>
        <taxon>Plectus</taxon>
    </lineage>
</organism>
<keyword evidence="4" id="KW-0418">Kinase</keyword>
<evidence type="ECO:0000313" key="8">
    <source>
        <dbReference type="WBParaSite" id="PSAMB.scaffold190size67226.g3233.t1"/>
    </source>
</evidence>
<keyword evidence="7" id="KW-1185">Reference proteome</keyword>